<proteinExistence type="predicted"/>
<protein>
    <submittedName>
        <fullName evidence="1">DUF6099 family protein</fullName>
    </submittedName>
</protein>
<comment type="caution">
    <text evidence="1">The sequence shown here is derived from an EMBL/GenBank/DDBJ whole genome shotgun (WGS) entry which is preliminary data.</text>
</comment>
<dbReference type="InterPro" id="IPR046081">
    <property type="entry name" value="DUF6099"/>
</dbReference>
<reference evidence="2" key="1">
    <citation type="journal article" date="2019" name="Int. J. Syst. Evol. Microbiol.">
        <title>The Global Catalogue of Microorganisms (GCM) 10K type strain sequencing project: providing services to taxonomists for standard genome sequencing and annotation.</title>
        <authorList>
            <consortium name="The Broad Institute Genomics Platform"/>
            <consortium name="The Broad Institute Genome Sequencing Center for Infectious Disease"/>
            <person name="Wu L."/>
            <person name="Ma J."/>
        </authorList>
    </citation>
    <scope>NUCLEOTIDE SEQUENCE [LARGE SCALE GENOMIC DNA]</scope>
    <source>
        <strain evidence="2">JCM 30846</strain>
    </source>
</reference>
<dbReference type="Pfam" id="PF19594">
    <property type="entry name" value="DUF6099"/>
    <property type="match status" value="1"/>
</dbReference>
<evidence type="ECO:0000313" key="1">
    <source>
        <dbReference type="EMBL" id="GAA3707197.1"/>
    </source>
</evidence>
<dbReference type="Proteomes" id="UP001499884">
    <property type="component" value="Unassembled WGS sequence"/>
</dbReference>
<keyword evidence="2" id="KW-1185">Reference proteome</keyword>
<evidence type="ECO:0000313" key="2">
    <source>
        <dbReference type="Proteomes" id="UP001499884"/>
    </source>
</evidence>
<sequence length="161" mass="15949">MHMDAVRIAEAGREALAACRTTADVVAEAWQEQALARALGDLLAGRYTGEARTAAGELADAGERGRGPAEHPALRAAGGLRAAALTGPADAQAALAALGALLEEAGAALVVVATAADDACVYWQCMEAIDAAAESGDRVAALLRLPGIRGRGGPGPPGGGS</sequence>
<organism evidence="1 2">
    <name type="scientific">Streptomyces tremellae</name>
    <dbReference type="NCBI Taxonomy" id="1124239"/>
    <lineage>
        <taxon>Bacteria</taxon>
        <taxon>Bacillati</taxon>
        <taxon>Actinomycetota</taxon>
        <taxon>Actinomycetes</taxon>
        <taxon>Kitasatosporales</taxon>
        <taxon>Streptomycetaceae</taxon>
        <taxon>Streptomyces</taxon>
    </lineage>
</organism>
<accession>A0ABP7DPB6</accession>
<dbReference type="EMBL" id="BAABEP010000001">
    <property type="protein sequence ID" value="GAA3707197.1"/>
    <property type="molecule type" value="Genomic_DNA"/>
</dbReference>
<name>A0ABP7DPB6_9ACTN</name>
<gene>
    <name evidence="1" type="ORF">GCM10023082_01530</name>
</gene>